<accession>K2S1A9</accession>
<dbReference type="EMBL" id="AHHD01000517">
    <property type="protein sequence ID" value="EKG10495.1"/>
    <property type="molecule type" value="Genomic_DNA"/>
</dbReference>
<name>K2S1A9_MACPH</name>
<evidence type="ECO:0000313" key="3">
    <source>
        <dbReference type="Proteomes" id="UP000007129"/>
    </source>
</evidence>
<dbReference type="VEuPathDB" id="FungiDB:MPH_12353"/>
<evidence type="ECO:0000313" key="2">
    <source>
        <dbReference type="EMBL" id="EKG10495.1"/>
    </source>
</evidence>
<dbReference type="eggNOG" id="ENOG502SMHH">
    <property type="taxonomic scope" value="Eukaryota"/>
</dbReference>
<dbReference type="OrthoDB" id="429813at2759"/>
<reference evidence="2 3" key="1">
    <citation type="journal article" date="2012" name="BMC Genomics">
        <title>Tools to kill: Genome of one of the most destructive plant pathogenic fungi Macrophomina phaseolina.</title>
        <authorList>
            <person name="Islam M.S."/>
            <person name="Haque M.S."/>
            <person name="Islam M.M."/>
            <person name="Emdad E.M."/>
            <person name="Halim A."/>
            <person name="Hossen Q.M.M."/>
            <person name="Hossain M.Z."/>
            <person name="Ahmed B."/>
            <person name="Rahim S."/>
            <person name="Rahman M.S."/>
            <person name="Alam M.M."/>
            <person name="Hou S."/>
            <person name="Wan X."/>
            <person name="Saito J.A."/>
            <person name="Alam M."/>
        </authorList>
    </citation>
    <scope>NUCLEOTIDE SEQUENCE [LARGE SCALE GENOMIC DNA]</scope>
    <source>
        <strain evidence="2 3">MS6</strain>
    </source>
</reference>
<feature type="region of interest" description="Disordered" evidence="1">
    <location>
        <begin position="1"/>
        <end position="30"/>
    </location>
</feature>
<protein>
    <submittedName>
        <fullName evidence="2">Pyoverdine biosynthesis</fullName>
    </submittedName>
</protein>
<dbReference type="STRING" id="1126212.K2S1A9"/>
<dbReference type="InterPro" id="IPR007817">
    <property type="entry name" value="Isocyanide_synthase_DIT1"/>
</dbReference>
<comment type="caution">
    <text evidence="2">The sequence shown here is derived from an EMBL/GenBank/DDBJ whole genome shotgun (WGS) entry which is preliminary data.</text>
</comment>
<proteinExistence type="predicted"/>
<feature type="compositionally biased region" description="Polar residues" evidence="1">
    <location>
        <begin position="1"/>
        <end position="22"/>
    </location>
</feature>
<organism evidence="2 3">
    <name type="scientific">Macrophomina phaseolina (strain MS6)</name>
    <name type="common">Charcoal rot fungus</name>
    <dbReference type="NCBI Taxonomy" id="1126212"/>
    <lineage>
        <taxon>Eukaryota</taxon>
        <taxon>Fungi</taxon>
        <taxon>Dikarya</taxon>
        <taxon>Ascomycota</taxon>
        <taxon>Pezizomycotina</taxon>
        <taxon>Dothideomycetes</taxon>
        <taxon>Dothideomycetes incertae sedis</taxon>
        <taxon>Botryosphaeriales</taxon>
        <taxon>Botryosphaeriaceae</taxon>
        <taxon>Macrophomina</taxon>
    </lineage>
</organism>
<evidence type="ECO:0000256" key="1">
    <source>
        <dbReference type="SAM" id="MobiDB-lite"/>
    </source>
</evidence>
<dbReference type="Proteomes" id="UP000007129">
    <property type="component" value="Unassembled WGS sequence"/>
</dbReference>
<gene>
    <name evidence="2" type="ORF">MPH_12353</name>
</gene>
<sequence>MLLSQPVTLPPQSSHRTNAANRTTERCPSPNDTAFQILRILGRYSLGDEKDDATTAASVAPFASLVMKHVVAERVIPMVLPAFPYKSINRVDKVLGAEPDLGEELALARLEALCRDIRNIYAPGATVAVVNDGLCYNGKPIFRLCINCNKWLILVPDITWVSDEDVWTYESGLRKIAVTEEYTSLSFHSMVSVLGVCDESQITKDVFLRSCAPTRQKLLTQYGEPSLDVRELLEQNPDCLMTYRGYLKFFEKELAHVPEVNAEPSHRRKVALVKSLAKNLIKRGFVSQALRSYSSCGADVP</sequence>
<dbReference type="HOGENOM" id="CLU_078851_0_0_1"/>
<dbReference type="PANTHER" id="PTHR37285">
    <property type="entry name" value="SPORE WALL MATURATION PROTEIN DIT1"/>
    <property type="match status" value="1"/>
</dbReference>
<dbReference type="Pfam" id="PF05141">
    <property type="entry name" value="DIT1_PvcA"/>
    <property type="match status" value="2"/>
</dbReference>
<dbReference type="PANTHER" id="PTHR37285:SF5">
    <property type="entry name" value="SPORE WALL MATURATION PROTEIN DIT1"/>
    <property type="match status" value="1"/>
</dbReference>
<dbReference type="InParanoid" id="K2S1A9"/>
<dbReference type="AlphaFoldDB" id="K2S1A9"/>